<dbReference type="Proteomes" id="UP001164743">
    <property type="component" value="Chromosome 6A"/>
</dbReference>
<reference evidence="2" key="1">
    <citation type="submission" date="2022-10" db="EMBL/GenBank/DDBJ databases">
        <title>Puccinia triticina Genome sequencing and assembly.</title>
        <authorList>
            <person name="Li C."/>
        </authorList>
    </citation>
    <scope>NUCLEOTIDE SEQUENCE</scope>
    <source>
        <strain evidence="2">Pt15</strain>
    </source>
</reference>
<dbReference type="RefSeq" id="XP_053021244.1">
    <property type="nucleotide sequence ID" value="XM_053170010.1"/>
</dbReference>
<keyword evidence="3" id="KW-1185">Reference proteome</keyword>
<dbReference type="GeneID" id="77810905"/>
<proteinExistence type="predicted"/>
<accession>A0ABY7CLZ8</accession>
<evidence type="ECO:0000313" key="3">
    <source>
        <dbReference type="Proteomes" id="UP001164743"/>
    </source>
</evidence>
<name>A0ABY7CLZ8_9BASI</name>
<dbReference type="EMBL" id="CP110426">
    <property type="protein sequence ID" value="WAQ85689.1"/>
    <property type="molecule type" value="Genomic_DNA"/>
</dbReference>
<sequence length="100" mass="11106">MDIPETQDLTFMDSSETLSSASPGDPKGSANLINDVQKLLTDAEEIVSKVKPTIELKDADQKQGPNKLKQDFTKMVRPMTEKPLVPEHISEMVEAPLKRI</sequence>
<feature type="region of interest" description="Disordered" evidence="1">
    <location>
        <begin position="1"/>
        <end position="30"/>
    </location>
</feature>
<gene>
    <name evidence="2" type="ORF">PtA15_6A317</name>
</gene>
<feature type="compositionally biased region" description="Polar residues" evidence="1">
    <location>
        <begin position="7"/>
        <end position="22"/>
    </location>
</feature>
<evidence type="ECO:0000313" key="2">
    <source>
        <dbReference type="EMBL" id="WAQ85689.1"/>
    </source>
</evidence>
<protein>
    <submittedName>
        <fullName evidence="2">Uncharacterized protein</fullName>
    </submittedName>
</protein>
<organism evidence="2 3">
    <name type="scientific">Puccinia triticina</name>
    <dbReference type="NCBI Taxonomy" id="208348"/>
    <lineage>
        <taxon>Eukaryota</taxon>
        <taxon>Fungi</taxon>
        <taxon>Dikarya</taxon>
        <taxon>Basidiomycota</taxon>
        <taxon>Pucciniomycotina</taxon>
        <taxon>Pucciniomycetes</taxon>
        <taxon>Pucciniales</taxon>
        <taxon>Pucciniaceae</taxon>
        <taxon>Puccinia</taxon>
    </lineage>
</organism>
<evidence type="ECO:0000256" key="1">
    <source>
        <dbReference type="SAM" id="MobiDB-lite"/>
    </source>
</evidence>